<protein>
    <recommendedName>
        <fullName evidence="5">Prenyltransferase and squalene oxidase repeat-containing protein</fullName>
    </recommendedName>
</protein>
<evidence type="ECO:0000313" key="4">
    <source>
        <dbReference type="Proteomes" id="UP000321425"/>
    </source>
</evidence>
<evidence type="ECO:0000313" key="3">
    <source>
        <dbReference type="Proteomes" id="UP000198548"/>
    </source>
</evidence>
<gene>
    <name evidence="1" type="ORF">APU01nite_02590</name>
    <name evidence="2" type="ORF">SAMN04488100_11317</name>
</gene>
<accession>A0A1H7TLY5</accession>
<dbReference type="SUPFAM" id="SSF81853">
    <property type="entry name" value="Family 10 polysaccharide lyase"/>
    <property type="match status" value="1"/>
</dbReference>
<reference evidence="2 3" key="1">
    <citation type="submission" date="2016-10" db="EMBL/GenBank/DDBJ databases">
        <authorList>
            <person name="de Groot N.N."/>
        </authorList>
    </citation>
    <scope>NUCLEOTIDE SEQUENCE [LARGE SCALE GENOMIC DNA]</scope>
    <source>
        <strain evidence="2 3">DSM 19182</strain>
    </source>
</reference>
<evidence type="ECO:0008006" key="5">
    <source>
        <dbReference type="Google" id="ProtNLM"/>
    </source>
</evidence>
<dbReference type="EMBL" id="BJUX01000002">
    <property type="protein sequence ID" value="GEK88220.1"/>
    <property type="molecule type" value="Genomic_DNA"/>
</dbReference>
<dbReference type="Proteomes" id="UP000198548">
    <property type="component" value="Unassembled WGS sequence"/>
</dbReference>
<dbReference type="AlphaFoldDB" id="A0A1H7TLY5"/>
<reference evidence="1 4" key="2">
    <citation type="submission" date="2019-07" db="EMBL/GenBank/DDBJ databases">
        <title>Whole genome shotgun sequence of Alkalibacterium putridalgicola NBRC 103243.</title>
        <authorList>
            <person name="Hosoyama A."/>
            <person name="Uohara A."/>
            <person name="Ohji S."/>
            <person name="Ichikawa N."/>
        </authorList>
    </citation>
    <scope>NUCLEOTIDE SEQUENCE [LARGE SCALE GENOMIC DNA]</scope>
    <source>
        <strain evidence="1 4">NBRC 103243</strain>
    </source>
</reference>
<dbReference type="RefSeq" id="WP_091487987.1">
    <property type="nucleotide sequence ID" value="NZ_BJUX01000002.1"/>
</dbReference>
<evidence type="ECO:0000313" key="1">
    <source>
        <dbReference type="EMBL" id="GEK88220.1"/>
    </source>
</evidence>
<dbReference type="EMBL" id="FOBL01000013">
    <property type="protein sequence ID" value="SEL85575.1"/>
    <property type="molecule type" value="Genomic_DNA"/>
</dbReference>
<evidence type="ECO:0000313" key="2">
    <source>
        <dbReference type="EMBL" id="SEL85575.1"/>
    </source>
</evidence>
<dbReference type="STRING" id="426703.SAMN04488100_11317"/>
<sequence length="195" mass="22842">MSEYNHSWLKQLNYDPIAPLLEKSDDAFKLKVFKDLCDREVPFESGGTSEEVLRLVRMQEPQGFWKYPKTRNTMDLSNLNQYQSFRNLGKLVEMYNLDRSHSSVQNAADYFFSVQTDQGDFRGIYDKQYTPNYTAGITELLIKAGYPDDKRILAALDWLINNRQNDGGWALAFRTKNYNIDVTYDYHKTIEPDFT</sequence>
<dbReference type="Gene3D" id="1.50.10.20">
    <property type="match status" value="1"/>
</dbReference>
<dbReference type="OrthoDB" id="9790865at2"/>
<dbReference type="Proteomes" id="UP000321425">
    <property type="component" value="Unassembled WGS sequence"/>
</dbReference>
<proteinExistence type="predicted"/>
<keyword evidence="4" id="KW-1185">Reference proteome</keyword>
<organism evidence="2 3">
    <name type="scientific">Alkalibacterium putridalgicola</name>
    <dbReference type="NCBI Taxonomy" id="426703"/>
    <lineage>
        <taxon>Bacteria</taxon>
        <taxon>Bacillati</taxon>
        <taxon>Bacillota</taxon>
        <taxon>Bacilli</taxon>
        <taxon>Lactobacillales</taxon>
        <taxon>Carnobacteriaceae</taxon>
        <taxon>Alkalibacterium</taxon>
    </lineage>
</organism>
<name>A0A1H7TLY5_9LACT</name>